<dbReference type="InterPro" id="IPR010330">
    <property type="entry name" value="CoiA_nuc"/>
</dbReference>
<dbReference type="Pfam" id="PF06054">
    <property type="entry name" value="CoiA_nuc"/>
    <property type="match status" value="1"/>
</dbReference>
<name>A0A6M3XY29_9ZZZZ</name>
<dbReference type="EMBL" id="MT145033">
    <property type="protein sequence ID" value="QJI02820.1"/>
    <property type="molecule type" value="Genomic_DNA"/>
</dbReference>
<feature type="domain" description="Competence protein CoiA nuclease-like" evidence="1">
    <location>
        <begin position="36"/>
        <end position="96"/>
    </location>
</feature>
<gene>
    <name evidence="2" type="ORF">TM448B03686_0012</name>
</gene>
<reference evidence="2" key="1">
    <citation type="submission" date="2020-03" db="EMBL/GenBank/DDBJ databases">
        <title>The deep terrestrial virosphere.</title>
        <authorList>
            <person name="Holmfeldt K."/>
            <person name="Nilsson E."/>
            <person name="Simone D."/>
            <person name="Lopez-Fernandez M."/>
            <person name="Wu X."/>
            <person name="de Brujin I."/>
            <person name="Lundin D."/>
            <person name="Andersson A."/>
            <person name="Bertilsson S."/>
            <person name="Dopson M."/>
        </authorList>
    </citation>
    <scope>NUCLEOTIDE SEQUENCE</scope>
    <source>
        <strain evidence="2">TM448B03686</strain>
    </source>
</reference>
<organism evidence="2">
    <name type="scientific">viral metagenome</name>
    <dbReference type="NCBI Taxonomy" id="1070528"/>
    <lineage>
        <taxon>unclassified sequences</taxon>
        <taxon>metagenomes</taxon>
        <taxon>organismal metagenomes</taxon>
    </lineage>
</organism>
<protein>
    <recommendedName>
        <fullName evidence="1">Competence protein CoiA nuclease-like domain-containing protein</fullName>
    </recommendedName>
</protein>
<proteinExistence type="predicted"/>
<evidence type="ECO:0000259" key="1">
    <source>
        <dbReference type="Pfam" id="PF06054"/>
    </source>
</evidence>
<sequence length="119" mass="13950">MTSYDVIRKRNKAIDLIDRRTLQQNKKNLIKIGANESLTHAQKKVEFCHYLLQKGKQYYTECFFTNGKGRADIFLLDDLIAVEIMDSETESKILEKKLKYPCMVIEVRMNQTPKEIFGD</sequence>
<evidence type="ECO:0000313" key="2">
    <source>
        <dbReference type="EMBL" id="QJI02820.1"/>
    </source>
</evidence>
<accession>A0A6M3XY29</accession>
<dbReference type="AlphaFoldDB" id="A0A6M3XY29"/>